<dbReference type="Gene3D" id="2.60.120.10">
    <property type="entry name" value="Jelly Rolls"/>
    <property type="match status" value="1"/>
</dbReference>
<comment type="caution">
    <text evidence="2">The sequence shown here is derived from an EMBL/GenBank/DDBJ whole genome shotgun (WGS) entry which is preliminary data.</text>
</comment>
<dbReference type="SUPFAM" id="SSF51182">
    <property type="entry name" value="RmlC-like cupins"/>
    <property type="match status" value="1"/>
</dbReference>
<dbReference type="AlphaFoldDB" id="A0A3M9MUE4"/>
<name>A0A3M9MUE4_9BACT</name>
<keyword evidence="3" id="KW-1185">Reference proteome</keyword>
<dbReference type="Proteomes" id="UP000272117">
    <property type="component" value="Unassembled WGS sequence"/>
</dbReference>
<dbReference type="InterPro" id="IPR014710">
    <property type="entry name" value="RmlC-like_jellyroll"/>
</dbReference>
<organism evidence="2 3">
    <name type="scientific">Rufibacter latericius</name>
    <dbReference type="NCBI Taxonomy" id="2487040"/>
    <lineage>
        <taxon>Bacteria</taxon>
        <taxon>Pseudomonadati</taxon>
        <taxon>Bacteroidota</taxon>
        <taxon>Cytophagia</taxon>
        <taxon>Cytophagales</taxon>
        <taxon>Hymenobacteraceae</taxon>
        <taxon>Rufibacter</taxon>
    </lineage>
</organism>
<gene>
    <name evidence="2" type="ORF">EFB08_06830</name>
</gene>
<feature type="domain" description="Cupin type-2" evidence="1">
    <location>
        <begin position="139"/>
        <end position="197"/>
    </location>
</feature>
<proteinExistence type="predicted"/>
<dbReference type="Pfam" id="PF07883">
    <property type="entry name" value="Cupin_2"/>
    <property type="match status" value="1"/>
</dbReference>
<accession>A0A3M9MUE4</accession>
<evidence type="ECO:0000313" key="2">
    <source>
        <dbReference type="EMBL" id="RNI29136.1"/>
    </source>
</evidence>
<dbReference type="OrthoDB" id="3395710at2"/>
<protein>
    <submittedName>
        <fullName evidence="2">Cupin domain-containing protein</fullName>
    </submittedName>
</protein>
<sequence length="203" mass="22788">MNPINDFIESGILELFVMGVTSPEETQEVELMAAAHPEIREEIETIRHSIEAYAIAHAVEPSVTLKPLVLATIDYMERMKNGEPVTSPPTLTPDSKVEDFADWLNREDLKVPSQEEEIYVKIIGYSPSATTAIVWLQDKAGEEVHHDEHERFLIVEGTCTISVEDTPHYLTPGDFFSIPLHKTHSIKVTSEIPCKVILQRLAA</sequence>
<evidence type="ECO:0000313" key="3">
    <source>
        <dbReference type="Proteomes" id="UP000272117"/>
    </source>
</evidence>
<dbReference type="InterPro" id="IPR011051">
    <property type="entry name" value="RmlC_Cupin_sf"/>
</dbReference>
<dbReference type="InterPro" id="IPR013096">
    <property type="entry name" value="Cupin_2"/>
</dbReference>
<evidence type="ECO:0000259" key="1">
    <source>
        <dbReference type="Pfam" id="PF07883"/>
    </source>
</evidence>
<reference evidence="2 3" key="1">
    <citation type="submission" date="2018-11" db="EMBL/GenBank/DDBJ databases">
        <title>Rufibacter latericius sp. nov., isolated from water in Baiyang Lake.</title>
        <authorList>
            <person name="Yang Y."/>
        </authorList>
    </citation>
    <scope>NUCLEOTIDE SEQUENCE [LARGE SCALE GENOMIC DNA]</scope>
    <source>
        <strain evidence="2 3">R-22-1c-1</strain>
    </source>
</reference>
<dbReference type="RefSeq" id="WP_123126195.1">
    <property type="nucleotide sequence ID" value="NZ_RJJD01000003.1"/>
</dbReference>
<dbReference type="EMBL" id="RJJD01000003">
    <property type="protein sequence ID" value="RNI29136.1"/>
    <property type="molecule type" value="Genomic_DNA"/>
</dbReference>